<feature type="domain" description="DC1" evidence="3">
    <location>
        <begin position="5"/>
        <end position="49"/>
    </location>
</feature>
<dbReference type="InterPro" id="IPR053192">
    <property type="entry name" value="Vacuole_Formation_Reg"/>
</dbReference>
<accession>A0A565C1S6</accession>
<dbReference type="PANTHER" id="PTHR32410:SF160">
    <property type="entry name" value="CYSTEINE_HISTIDINE-RICH C1 DOMAIN FAMILY PROTEIN"/>
    <property type="match status" value="1"/>
</dbReference>
<keyword evidence="2" id="KW-0812">Transmembrane</keyword>
<keyword evidence="1" id="KW-0677">Repeat</keyword>
<gene>
    <name evidence="4" type="ORF">ANE_LOCUS18040</name>
</gene>
<evidence type="ECO:0000313" key="5">
    <source>
        <dbReference type="Proteomes" id="UP000489600"/>
    </source>
</evidence>
<dbReference type="Proteomes" id="UP000489600">
    <property type="component" value="Unassembled WGS sequence"/>
</dbReference>
<dbReference type="EMBL" id="CABITT030000006">
    <property type="protein sequence ID" value="VVB07596.1"/>
    <property type="molecule type" value="Genomic_DNA"/>
</dbReference>
<dbReference type="PANTHER" id="PTHR32410">
    <property type="entry name" value="CYSTEINE/HISTIDINE-RICH C1 DOMAIN FAMILY PROTEIN"/>
    <property type="match status" value="1"/>
</dbReference>
<dbReference type="Pfam" id="PF03107">
    <property type="entry name" value="C1_2"/>
    <property type="match status" value="1"/>
</dbReference>
<evidence type="ECO:0000256" key="2">
    <source>
        <dbReference type="SAM" id="Phobius"/>
    </source>
</evidence>
<dbReference type="SUPFAM" id="SSF57889">
    <property type="entry name" value="Cysteine-rich domain"/>
    <property type="match status" value="2"/>
</dbReference>
<proteinExistence type="predicted"/>
<dbReference type="AlphaFoldDB" id="A0A565C1S6"/>
<keyword evidence="2" id="KW-1133">Transmembrane helix</keyword>
<organism evidence="4 5">
    <name type="scientific">Arabis nemorensis</name>
    <dbReference type="NCBI Taxonomy" id="586526"/>
    <lineage>
        <taxon>Eukaryota</taxon>
        <taxon>Viridiplantae</taxon>
        <taxon>Streptophyta</taxon>
        <taxon>Embryophyta</taxon>
        <taxon>Tracheophyta</taxon>
        <taxon>Spermatophyta</taxon>
        <taxon>Magnoliopsida</taxon>
        <taxon>eudicotyledons</taxon>
        <taxon>Gunneridae</taxon>
        <taxon>Pentapetalae</taxon>
        <taxon>rosids</taxon>
        <taxon>malvids</taxon>
        <taxon>Brassicales</taxon>
        <taxon>Brassicaceae</taxon>
        <taxon>Arabideae</taxon>
        <taxon>Arabis</taxon>
    </lineage>
</organism>
<sequence>MEHSLHRHPLTLDTKEGFFTCSTCNQGSCGFMYQCCQKECGFRTDVKCASFVEPFKHPASPDLFFLIHVSDERRPLECLACKNKSRTMTTMTHGGYGTFVFDLKCATLPGFARYKYDTHILTLYGVFMGVYWCEICEEEIQFNRVKGYYHFVYTCTKCCTTVHADCILGKHPYMKPGRKTKSTVLRFILLQTMVFFLVEIAIHVTASAKIK</sequence>
<evidence type="ECO:0000259" key="3">
    <source>
        <dbReference type="Pfam" id="PF03107"/>
    </source>
</evidence>
<keyword evidence="2" id="KW-0472">Membrane</keyword>
<keyword evidence="5" id="KW-1185">Reference proteome</keyword>
<evidence type="ECO:0000256" key="1">
    <source>
        <dbReference type="ARBA" id="ARBA00022737"/>
    </source>
</evidence>
<dbReference type="InterPro" id="IPR046349">
    <property type="entry name" value="C1-like_sf"/>
</dbReference>
<protein>
    <recommendedName>
        <fullName evidence="3">DC1 domain-containing protein</fullName>
    </recommendedName>
</protein>
<name>A0A565C1S6_9BRAS</name>
<comment type="caution">
    <text evidence="4">The sequence shown here is derived from an EMBL/GenBank/DDBJ whole genome shotgun (WGS) entry which is preliminary data.</text>
</comment>
<feature type="transmembrane region" description="Helical" evidence="2">
    <location>
        <begin position="184"/>
        <end position="206"/>
    </location>
</feature>
<dbReference type="InterPro" id="IPR004146">
    <property type="entry name" value="DC1"/>
</dbReference>
<evidence type="ECO:0000313" key="4">
    <source>
        <dbReference type="EMBL" id="VVB07596.1"/>
    </source>
</evidence>
<reference evidence="4" key="1">
    <citation type="submission" date="2019-07" db="EMBL/GenBank/DDBJ databases">
        <authorList>
            <person name="Dittberner H."/>
        </authorList>
    </citation>
    <scope>NUCLEOTIDE SEQUENCE [LARGE SCALE GENOMIC DNA]</scope>
</reference>
<dbReference type="OrthoDB" id="1035357at2759"/>